<dbReference type="SUPFAM" id="SSF53335">
    <property type="entry name" value="S-adenosyl-L-methionine-dependent methyltransferases"/>
    <property type="match status" value="1"/>
</dbReference>
<dbReference type="InterPro" id="IPR029063">
    <property type="entry name" value="SAM-dependent_MTases_sf"/>
</dbReference>
<dbReference type="AlphaFoldDB" id="X1AD29"/>
<reference evidence="1" key="1">
    <citation type="journal article" date="2014" name="Front. Microbiol.">
        <title>High frequency of phylogenetically diverse reductive dehalogenase-homologous genes in deep subseafloor sedimentary metagenomes.</title>
        <authorList>
            <person name="Kawai M."/>
            <person name="Futagami T."/>
            <person name="Toyoda A."/>
            <person name="Takaki Y."/>
            <person name="Nishi S."/>
            <person name="Hori S."/>
            <person name="Arai W."/>
            <person name="Tsubouchi T."/>
            <person name="Morono Y."/>
            <person name="Uchiyama I."/>
            <person name="Ito T."/>
            <person name="Fujiyama A."/>
            <person name="Inagaki F."/>
            <person name="Takami H."/>
        </authorList>
    </citation>
    <scope>NUCLEOTIDE SEQUENCE</scope>
    <source>
        <strain evidence="1">Expedition CK06-06</strain>
    </source>
</reference>
<gene>
    <name evidence="1" type="ORF">S01H4_33538</name>
</gene>
<name>X1AD29_9ZZZZ</name>
<dbReference type="EMBL" id="BART01017663">
    <property type="protein sequence ID" value="GAG80395.1"/>
    <property type="molecule type" value="Genomic_DNA"/>
</dbReference>
<dbReference type="Gene3D" id="3.40.50.150">
    <property type="entry name" value="Vaccinia Virus protein VP39"/>
    <property type="match status" value="1"/>
</dbReference>
<sequence length="183" mass="21589">AGILPKKMGGRGDHSWRRHYDVIKSVFTLLKYNKIKTVVELGCFDGALAVKLLNELPYFIDWTGYEFLQPLIDKSHIHSKYKPILLDRFLWDMPDVEPFHVFICSHTLEHLYQEDVEALVKWLSPRAKYLLLIAPLGRKSTLISPKRPLHILDKGSLWMREILEEAGFKSVWETHRWFGWFKK</sequence>
<accession>X1AD29</accession>
<proteinExistence type="predicted"/>
<evidence type="ECO:0008006" key="2">
    <source>
        <dbReference type="Google" id="ProtNLM"/>
    </source>
</evidence>
<protein>
    <recommendedName>
        <fullName evidence="2">Methyltransferase domain-containing protein</fullName>
    </recommendedName>
</protein>
<feature type="non-terminal residue" evidence="1">
    <location>
        <position position="1"/>
    </location>
</feature>
<organism evidence="1">
    <name type="scientific">marine sediment metagenome</name>
    <dbReference type="NCBI Taxonomy" id="412755"/>
    <lineage>
        <taxon>unclassified sequences</taxon>
        <taxon>metagenomes</taxon>
        <taxon>ecological metagenomes</taxon>
    </lineage>
</organism>
<comment type="caution">
    <text evidence="1">The sequence shown here is derived from an EMBL/GenBank/DDBJ whole genome shotgun (WGS) entry which is preliminary data.</text>
</comment>
<evidence type="ECO:0000313" key="1">
    <source>
        <dbReference type="EMBL" id="GAG80395.1"/>
    </source>
</evidence>